<organism evidence="7 8">
    <name type="scientific">Brassica rapa subsp. trilocularis</name>
    <dbReference type="NCBI Taxonomy" id="1813537"/>
    <lineage>
        <taxon>Eukaryota</taxon>
        <taxon>Viridiplantae</taxon>
        <taxon>Streptophyta</taxon>
        <taxon>Embryophyta</taxon>
        <taxon>Tracheophyta</taxon>
        <taxon>Spermatophyta</taxon>
        <taxon>Magnoliopsida</taxon>
        <taxon>eudicotyledons</taxon>
        <taxon>Gunneridae</taxon>
        <taxon>Pentapetalae</taxon>
        <taxon>rosids</taxon>
        <taxon>malvids</taxon>
        <taxon>Brassicales</taxon>
        <taxon>Brassicaceae</taxon>
        <taxon>Brassiceae</taxon>
        <taxon>Brassica</taxon>
    </lineage>
</organism>
<keyword evidence="4" id="KW-0539">Nucleus</keyword>
<evidence type="ECO:0000256" key="4">
    <source>
        <dbReference type="ARBA" id="ARBA00023242"/>
    </source>
</evidence>
<sequence>DFVHLLPSIEPCSCIDCFNKPIHEDTVLATRKQIESRNPLAFALKVIRISDSIMETSDDASKTRASARHKRGCNCKKSNCLKKYCECFQSGVGCSINCRCEGCKNAFGRKDAYLHAIMESKLEEDHETYEKRTANIQEIEQNPSSDQPPAPQPLHRHLVVHQPFFSKNRLPPTLYFLGTDSFSFRKPDGDSTQSRNEKKPVETVTEEKTEIMPEILSNTPITTIKAISPNSQRVSPPQLGSSESGSILVKRSNGRKLILRSIPAFPALNPHQ</sequence>
<dbReference type="SMART" id="SM01114">
    <property type="entry name" value="CXC"/>
    <property type="match status" value="1"/>
</dbReference>
<evidence type="ECO:0000313" key="8">
    <source>
        <dbReference type="Proteomes" id="UP000823674"/>
    </source>
</evidence>
<dbReference type="Pfam" id="PF03638">
    <property type="entry name" value="TCR"/>
    <property type="match status" value="1"/>
</dbReference>
<proteinExistence type="inferred from homology"/>
<feature type="region of interest" description="Disordered" evidence="5">
    <location>
        <begin position="227"/>
        <end position="247"/>
    </location>
</feature>
<accession>A0ABQ7NXI6</accession>
<name>A0ABQ7NXI6_BRACM</name>
<evidence type="ECO:0000313" key="7">
    <source>
        <dbReference type="EMBL" id="KAG5415554.1"/>
    </source>
</evidence>
<reference evidence="7 8" key="1">
    <citation type="submission" date="2021-03" db="EMBL/GenBank/DDBJ databases">
        <authorList>
            <person name="King G.J."/>
            <person name="Bancroft I."/>
            <person name="Baten A."/>
            <person name="Bloomfield J."/>
            <person name="Borpatragohain P."/>
            <person name="He Z."/>
            <person name="Irish N."/>
            <person name="Irwin J."/>
            <person name="Liu K."/>
            <person name="Mauleon R.P."/>
            <person name="Moore J."/>
            <person name="Morris R."/>
            <person name="Ostergaard L."/>
            <person name="Wang B."/>
            <person name="Wells R."/>
        </authorList>
    </citation>
    <scope>NUCLEOTIDE SEQUENCE [LARGE SCALE GENOMIC DNA]</scope>
    <source>
        <strain evidence="7">R-o-18</strain>
        <tissue evidence="7">Leaf</tissue>
    </source>
</reference>
<keyword evidence="8" id="KW-1185">Reference proteome</keyword>
<dbReference type="Proteomes" id="UP000823674">
    <property type="component" value="Chromosome A01"/>
</dbReference>
<dbReference type="PROSITE" id="PS51634">
    <property type="entry name" value="CRC"/>
    <property type="match status" value="1"/>
</dbReference>
<dbReference type="InterPro" id="IPR005172">
    <property type="entry name" value="CRC"/>
</dbReference>
<evidence type="ECO:0000256" key="1">
    <source>
        <dbReference type="ARBA" id="ARBA00004123"/>
    </source>
</evidence>
<dbReference type="InterPro" id="IPR044522">
    <property type="entry name" value="TSO1-like"/>
</dbReference>
<keyword evidence="3" id="KW-0217">Developmental protein</keyword>
<feature type="region of interest" description="Disordered" evidence="5">
    <location>
        <begin position="185"/>
        <end position="207"/>
    </location>
</feature>
<evidence type="ECO:0000256" key="2">
    <source>
        <dbReference type="ARBA" id="ARBA00007267"/>
    </source>
</evidence>
<evidence type="ECO:0000256" key="5">
    <source>
        <dbReference type="SAM" id="MobiDB-lite"/>
    </source>
</evidence>
<feature type="compositionally biased region" description="Polar residues" evidence="5">
    <location>
        <begin position="228"/>
        <end position="245"/>
    </location>
</feature>
<evidence type="ECO:0000256" key="3">
    <source>
        <dbReference type="ARBA" id="ARBA00022473"/>
    </source>
</evidence>
<evidence type="ECO:0000259" key="6">
    <source>
        <dbReference type="PROSITE" id="PS51634"/>
    </source>
</evidence>
<dbReference type="PANTHER" id="PTHR46159">
    <property type="entry name" value="PROTEIN TESMIN/TSO1-LIKE CXC 2"/>
    <property type="match status" value="1"/>
</dbReference>
<comment type="subcellular location">
    <subcellularLocation>
        <location evidence="1">Nucleus</location>
    </subcellularLocation>
</comment>
<dbReference type="EMBL" id="JADBGQ010000001">
    <property type="protein sequence ID" value="KAG5415554.1"/>
    <property type="molecule type" value="Genomic_DNA"/>
</dbReference>
<dbReference type="InterPro" id="IPR033467">
    <property type="entry name" value="Tesmin/TSO1-like_CXC"/>
</dbReference>
<protein>
    <recommendedName>
        <fullName evidence="6">CRC domain-containing protein</fullName>
    </recommendedName>
</protein>
<gene>
    <name evidence="7" type="primary">A01p043790.1_BraROA</name>
    <name evidence="7" type="ORF">IGI04_003121</name>
</gene>
<feature type="domain" description="CRC" evidence="6">
    <location>
        <begin position="1"/>
        <end position="108"/>
    </location>
</feature>
<comment type="caution">
    <text evidence="7">The sequence shown here is derived from an EMBL/GenBank/DDBJ whole genome shotgun (WGS) entry which is preliminary data.</text>
</comment>
<comment type="similarity">
    <text evidence="2">Belongs to the lin-54 family.</text>
</comment>
<dbReference type="PANTHER" id="PTHR46159:SF13">
    <property type="entry name" value="CRC DOMAIN-CONTAINING PROTEIN TSO1"/>
    <property type="match status" value="1"/>
</dbReference>
<feature type="non-terminal residue" evidence="7">
    <location>
        <position position="1"/>
    </location>
</feature>